<dbReference type="EMBL" id="CP025958">
    <property type="protein sequence ID" value="AWM38715.1"/>
    <property type="molecule type" value="Genomic_DNA"/>
</dbReference>
<keyword evidence="2" id="KW-1185">Reference proteome</keyword>
<dbReference type="RefSeq" id="WP_081471907.1">
    <property type="nucleotide sequence ID" value="NZ_CP025958.1"/>
</dbReference>
<name>A0A2Z3H6R2_9BACT</name>
<evidence type="ECO:0000313" key="1">
    <source>
        <dbReference type="EMBL" id="AWM38715.1"/>
    </source>
</evidence>
<dbReference type="KEGG" id="gog:C1280_18110"/>
<accession>A0A2Z3H6R2</accession>
<proteinExistence type="predicted"/>
<reference evidence="1 2" key="1">
    <citation type="submission" date="2018-01" db="EMBL/GenBank/DDBJ databases">
        <title>G. obscuriglobus.</title>
        <authorList>
            <person name="Franke J."/>
            <person name="Blomberg W."/>
            <person name="Selmecki A."/>
        </authorList>
    </citation>
    <scope>NUCLEOTIDE SEQUENCE [LARGE SCALE GENOMIC DNA]</scope>
    <source>
        <strain evidence="1 2">DSM 5831</strain>
    </source>
</reference>
<dbReference type="Proteomes" id="UP000245802">
    <property type="component" value="Chromosome"/>
</dbReference>
<protein>
    <submittedName>
        <fullName evidence="1">TIGR02996 domain-containing protein</fullName>
    </submittedName>
</protein>
<evidence type="ECO:0000313" key="2">
    <source>
        <dbReference type="Proteomes" id="UP000245802"/>
    </source>
</evidence>
<dbReference type="NCBIfam" id="TIGR02996">
    <property type="entry name" value="rpt_mate_G_obs"/>
    <property type="match status" value="1"/>
</dbReference>
<dbReference type="AlphaFoldDB" id="A0A2Z3H6R2"/>
<dbReference type="InterPro" id="IPR014338">
    <property type="entry name" value="CHP02996_rpt-companion-dom"/>
</dbReference>
<dbReference type="OrthoDB" id="303976at2"/>
<sequence>MMMTTAAKTSDIIGELPCSDTRCAKGWITTRTRVAEMERGEYNLSKWRCSKCDGKGIRVVARPPQIACGDLPDPSGLLAWISADPDEDTHRLGYADWLDEHEQHQRAEYIRLCCAPAGSLPHTTRVGELFDDLFQRLPPSYCLKDMHRGFIKRIVCPWERWRDHGDDLRSREWVPLVELTTQVVFDEAVEEFWDTHVRVAGRDMATIISPHDGSRMDAQILERRWLGTRFILGPIPF</sequence>
<organism evidence="1 2">
    <name type="scientific">Gemmata obscuriglobus</name>
    <dbReference type="NCBI Taxonomy" id="114"/>
    <lineage>
        <taxon>Bacteria</taxon>
        <taxon>Pseudomonadati</taxon>
        <taxon>Planctomycetota</taxon>
        <taxon>Planctomycetia</taxon>
        <taxon>Gemmatales</taxon>
        <taxon>Gemmataceae</taxon>
        <taxon>Gemmata</taxon>
    </lineage>
</organism>
<gene>
    <name evidence="1" type="ORF">C1280_18110</name>
</gene>